<evidence type="ECO:0000256" key="7">
    <source>
        <dbReference type="ARBA" id="ARBA00023033"/>
    </source>
</evidence>
<name>A0A8J4YQ85_CHIOP</name>
<dbReference type="InterPro" id="IPR011989">
    <property type="entry name" value="ARM-like"/>
</dbReference>
<keyword evidence="6 10" id="KW-0408">Iron</keyword>
<dbReference type="UniPathway" id="UPA00354"/>
<evidence type="ECO:0000256" key="12">
    <source>
        <dbReference type="SAM" id="MobiDB-lite"/>
    </source>
</evidence>
<feature type="binding site" evidence="10">
    <location>
        <position position="213"/>
    </location>
    <ligand>
        <name>Fe cation</name>
        <dbReference type="ChEBI" id="CHEBI:24875"/>
        <label>2</label>
    </ligand>
</feature>
<evidence type="ECO:0000313" key="13">
    <source>
        <dbReference type="EMBL" id="KAG0724520.1"/>
    </source>
</evidence>
<evidence type="ECO:0000256" key="2">
    <source>
        <dbReference type="ARBA" id="ARBA00005041"/>
    </source>
</evidence>
<evidence type="ECO:0000313" key="14">
    <source>
        <dbReference type="Proteomes" id="UP000770661"/>
    </source>
</evidence>
<dbReference type="SMART" id="SM00567">
    <property type="entry name" value="EZ_HEAT"/>
    <property type="match status" value="6"/>
</dbReference>
<feature type="repeat" description="HEAT" evidence="11">
    <location>
        <begin position="70"/>
        <end position="110"/>
    </location>
</feature>
<keyword evidence="7 10" id="KW-0503">Monooxygenase</keyword>
<dbReference type="Proteomes" id="UP000770661">
    <property type="component" value="Unassembled WGS sequence"/>
</dbReference>
<dbReference type="Gene3D" id="1.25.10.10">
    <property type="entry name" value="Leucine-rich Repeat Variant"/>
    <property type="match status" value="2"/>
</dbReference>
<evidence type="ECO:0000256" key="1">
    <source>
        <dbReference type="ARBA" id="ARBA00000068"/>
    </source>
</evidence>
<comment type="similarity">
    <text evidence="10">Belongs to the deoxyhypusine hydroxylase family.</text>
</comment>
<comment type="function">
    <text evidence="10">Catalyzes the hydroxylation of the N(6)-(4-aminobutyl)-L-lysine intermediate to form hypusine, an essential post-translational modification only found in mature eIF-5A factor.</text>
</comment>
<feature type="binding site" evidence="10">
    <location>
        <position position="247"/>
    </location>
    <ligand>
        <name>Fe cation</name>
        <dbReference type="ChEBI" id="CHEBI:24875"/>
        <label>2</label>
    </ligand>
</feature>
<keyword evidence="8 10" id="KW-0386">Hypusine biosynthesis</keyword>
<dbReference type="GO" id="GO:0019135">
    <property type="term" value="F:deoxyhypusine monooxygenase activity"/>
    <property type="evidence" value="ECO:0007669"/>
    <property type="project" value="UniProtKB-UniRule"/>
</dbReference>
<comment type="function">
    <text evidence="9">Catalyzes the hydroxylation of the N(6)-(4-aminobutyl)-L-lysine intermediate produced by deoxyhypusine synthase/DHPS on a critical lysine of the eukaryotic translation initiation factor 5A/eIF-5A. This is the second step of the post-translational modification of that lysine into an unusual amino acid residue named hypusine. Hypusination is unique to mature eIF-5A factor and is essential for its function.</text>
</comment>
<dbReference type="EC" id="1.14.99.29" evidence="10"/>
<evidence type="ECO:0000256" key="5">
    <source>
        <dbReference type="ARBA" id="ARBA00023002"/>
    </source>
</evidence>
<feature type="binding site" evidence="10">
    <location>
        <position position="56"/>
    </location>
    <ligand>
        <name>Fe cation</name>
        <dbReference type="ChEBI" id="CHEBI:24875"/>
        <label>1</label>
    </ligand>
</feature>
<dbReference type="HAMAP" id="MF_03101">
    <property type="entry name" value="Deoxyhypusine_hydroxylase"/>
    <property type="match status" value="1"/>
</dbReference>
<evidence type="ECO:0000256" key="8">
    <source>
        <dbReference type="ARBA" id="ARBA00023256"/>
    </source>
</evidence>
<dbReference type="Pfam" id="PF03130">
    <property type="entry name" value="HEAT_PBS"/>
    <property type="match status" value="1"/>
</dbReference>
<feature type="region of interest" description="Disordered" evidence="12">
    <location>
        <begin position="136"/>
        <end position="158"/>
    </location>
</feature>
<organism evidence="13 14">
    <name type="scientific">Chionoecetes opilio</name>
    <name type="common">Atlantic snow crab</name>
    <name type="synonym">Cancer opilio</name>
    <dbReference type="NCBI Taxonomy" id="41210"/>
    <lineage>
        <taxon>Eukaryota</taxon>
        <taxon>Metazoa</taxon>
        <taxon>Ecdysozoa</taxon>
        <taxon>Arthropoda</taxon>
        <taxon>Crustacea</taxon>
        <taxon>Multicrustacea</taxon>
        <taxon>Malacostraca</taxon>
        <taxon>Eumalacostraca</taxon>
        <taxon>Eucarida</taxon>
        <taxon>Decapoda</taxon>
        <taxon>Pleocyemata</taxon>
        <taxon>Brachyura</taxon>
        <taxon>Eubrachyura</taxon>
        <taxon>Majoidea</taxon>
        <taxon>Majidae</taxon>
        <taxon>Chionoecetes</taxon>
    </lineage>
</organism>
<evidence type="ECO:0000256" key="11">
    <source>
        <dbReference type="PROSITE-ProRule" id="PRU00103"/>
    </source>
</evidence>
<dbReference type="InterPro" id="IPR004155">
    <property type="entry name" value="PBS_lyase_HEAT"/>
</dbReference>
<dbReference type="PROSITE" id="PS50077">
    <property type="entry name" value="HEAT_REPEAT"/>
    <property type="match status" value="1"/>
</dbReference>
<protein>
    <recommendedName>
        <fullName evidence="10">Deoxyhypusine hydroxylase</fullName>
        <shortName evidence="10">DOHH</shortName>
        <ecNumber evidence="10">1.14.99.29</ecNumber>
    </recommendedName>
    <alternativeName>
        <fullName evidence="10">Deoxyhypusine dioxygenase</fullName>
    </alternativeName>
    <alternativeName>
        <fullName evidence="10">Deoxyhypusine monooxygenase</fullName>
    </alternativeName>
</protein>
<dbReference type="SUPFAM" id="SSF48371">
    <property type="entry name" value="ARM repeat"/>
    <property type="match status" value="1"/>
</dbReference>
<keyword evidence="14" id="KW-1185">Reference proteome</keyword>
<evidence type="ECO:0000256" key="4">
    <source>
        <dbReference type="ARBA" id="ARBA00022737"/>
    </source>
</evidence>
<feature type="binding site" evidence="10">
    <location>
        <position position="214"/>
    </location>
    <ligand>
        <name>Fe cation</name>
        <dbReference type="ChEBI" id="CHEBI:24875"/>
        <label>2</label>
    </ligand>
</feature>
<dbReference type="InterPro" id="IPR016024">
    <property type="entry name" value="ARM-type_fold"/>
</dbReference>
<proteinExistence type="inferred from homology"/>
<feature type="binding site" evidence="10">
    <location>
        <position position="90"/>
    </location>
    <ligand>
        <name>Fe cation</name>
        <dbReference type="ChEBI" id="CHEBI:24875"/>
        <label>1</label>
    </ligand>
</feature>
<evidence type="ECO:0000256" key="9">
    <source>
        <dbReference type="ARBA" id="ARBA00045876"/>
    </source>
</evidence>
<dbReference type="AlphaFoldDB" id="A0A8J4YQ85"/>
<comment type="caution">
    <text evidence="13">The sequence shown here is derived from an EMBL/GenBank/DDBJ whole genome shotgun (WGS) entry which is preliminary data.</text>
</comment>
<sequence>MVRDSKVEAIGGVLGDPNRPLKERFRALFTLKGLGGERAIEAISQCFNDPSALLKHELAYCLGQMKDVRAIPKLIEVLGDSKQEPMVRHEAGEALGAIGDPMVEDVLRKYSKDPCIDVAETCQLALSRLEWLQTSSGRQETDKSSGTEFLSVDPAPPHQETDVAKLKTILVDETLPLFDRYRAMFSLRNINTDESARALAAGFSCPGGALFRHEVGYVLGQMGNSAVVEELAAVVCDKNESGMVRHEAAEALGSIASPQAEKVLQEHLKDQVRVVRESCEVALDMSEYENSTDQFQFVDLGQEKKTSSRVETLVQS</sequence>
<keyword evidence="3 10" id="KW-0479">Metal-binding</keyword>
<evidence type="ECO:0000256" key="6">
    <source>
        <dbReference type="ARBA" id="ARBA00023004"/>
    </source>
</evidence>
<dbReference type="EMBL" id="JACEEZ010006791">
    <property type="protein sequence ID" value="KAG0724520.1"/>
    <property type="molecule type" value="Genomic_DNA"/>
</dbReference>
<evidence type="ECO:0000256" key="10">
    <source>
        <dbReference type="HAMAP-Rule" id="MF_03101"/>
    </source>
</evidence>
<dbReference type="InterPro" id="IPR027517">
    <property type="entry name" value="Deoxyhypusine_hydroxylase"/>
</dbReference>
<dbReference type="Pfam" id="PF13646">
    <property type="entry name" value="HEAT_2"/>
    <property type="match status" value="2"/>
</dbReference>
<feature type="binding site" evidence="10">
    <location>
        <position position="57"/>
    </location>
    <ligand>
        <name>Fe cation</name>
        <dbReference type="ChEBI" id="CHEBI:24875"/>
        <label>1</label>
    </ligand>
</feature>
<comment type="pathway">
    <text evidence="2 10">Protein modification; eIF5A hypusination.</text>
</comment>
<dbReference type="GO" id="GO:0046872">
    <property type="term" value="F:metal ion binding"/>
    <property type="evidence" value="ECO:0007669"/>
    <property type="project" value="UniProtKB-KW"/>
</dbReference>
<gene>
    <name evidence="13" type="primary">Dohh</name>
    <name evidence="13" type="ORF">GWK47_040434</name>
</gene>
<dbReference type="PANTHER" id="PTHR12697:SF5">
    <property type="entry name" value="DEOXYHYPUSINE HYDROXYLASE"/>
    <property type="match status" value="1"/>
</dbReference>
<dbReference type="FunFam" id="1.25.10.10:FF:000099">
    <property type="entry name" value="Deoxyhypusine hydroxylase"/>
    <property type="match status" value="2"/>
</dbReference>
<evidence type="ECO:0000256" key="3">
    <source>
        <dbReference type="ARBA" id="ARBA00022723"/>
    </source>
</evidence>
<comment type="cofactor">
    <cofactor evidence="10">
        <name>Fe(2+)</name>
        <dbReference type="ChEBI" id="CHEBI:29033"/>
    </cofactor>
    <text evidence="10">Binds 2 Fe(2+) ions per subunit.</text>
</comment>
<dbReference type="InterPro" id="IPR021133">
    <property type="entry name" value="HEAT_type_2"/>
</dbReference>
<dbReference type="PANTHER" id="PTHR12697">
    <property type="entry name" value="PBS LYASE HEAT-LIKE PROTEIN"/>
    <property type="match status" value="1"/>
</dbReference>
<reference evidence="13" key="1">
    <citation type="submission" date="2020-07" db="EMBL/GenBank/DDBJ databases">
        <title>The High-quality genome of the commercially important snow crab, Chionoecetes opilio.</title>
        <authorList>
            <person name="Jeong J.-H."/>
            <person name="Ryu S."/>
        </authorList>
    </citation>
    <scope>NUCLEOTIDE SEQUENCE</scope>
    <source>
        <strain evidence="13">MADBK_172401_WGS</strain>
        <tissue evidence="13">Digestive gland</tissue>
    </source>
</reference>
<feature type="binding site" evidence="10">
    <location>
        <position position="246"/>
    </location>
    <ligand>
        <name>Fe cation</name>
        <dbReference type="ChEBI" id="CHEBI:24875"/>
        <label>2</label>
    </ligand>
</feature>
<accession>A0A8J4YQ85</accession>
<keyword evidence="4" id="KW-0677">Repeat</keyword>
<comment type="catalytic activity">
    <reaction evidence="1 10">
        <text>[eIF5A protein]-deoxyhypusine + AH2 + O2 = [eIF5A protein]-hypusine + A + H2O</text>
        <dbReference type="Rhea" id="RHEA:14101"/>
        <dbReference type="Rhea" id="RHEA-COMP:10144"/>
        <dbReference type="Rhea" id="RHEA-COMP:12592"/>
        <dbReference type="ChEBI" id="CHEBI:13193"/>
        <dbReference type="ChEBI" id="CHEBI:15377"/>
        <dbReference type="ChEBI" id="CHEBI:15379"/>
        <dbReference type="ChEBI" id="CHEBI:17499"/>
        <dbReference type="ChEBI" id="CHEBI:82657"/>
        <dbReference type="ChEBI" id="CHEBI:91175"/>
        <dbReference type="EC" id="1.14.99.29"/>
    </reaction>
</comment>
<keyword evidence="5 10" id="KW-0560">Oxidoreductase</keyword>
<dbReference type="OrthoDB" id="421002at2759"/>
<feature type="binding site" evidence="10">
    <location>
        <position position="89"/>
    </location>
    <ligand>
        <name>Fe cation</name>
        <dbReference type="ChEBI" id="CHEBI:24875"/>
        <label>1</label>
    </ligand>
</feature>